<evidence type="ECO:0000313" key="4">
    <source>
        <dbReference type="EMBL" id="EGD54782.1"/>
    </source>
</evidence>
<comment type="subcellular location">
    <subcellularLocation>
        <location evidence="1">Membrane</location>
    </subcellularLocation>
</comment>
<dbReference type="Proteomes" id="UP000035065">
    <property type="component" value="Unassembled WGS sequence"/>
</dbReference>
<evidence type="ECO:0000313" key="5">
    <source>
        <dbReference type="Proteomes" id="UP000035065"/>
    </source>
</evidence>
<feature type="transmembrane region" description="Helical" evidence="3">
    <location>
        <begin position="57"/>
        <end position="80"/>
    </location>
</feature>
<gene>
    <name evidence="4" type="ORF">SCNU_12877</name>
</gene>
<evidence type="ECO:0008006" key="6">
    <source>
        <dbReference type="Google" id="ProtNLM"/>
    </source>
</evidence>
<keyword evidence="3" id="KW-1133">Transmembrane helix</keyword>
<sequence>MASDTDVMEVGADVDPEQLDVETAEAETASGAAPERPVARKVSPLRRTATVRRRPPAIAVLSALLAAFVAMTVFFGYHYFADSAGGDSATGDRQQVLDVANDYATKLASFDYRDLNKNRDAITAMSTQGFAQKYDEMVKALTEIVSNGQGVATAKVAKSAVASIDGDKATAILFVDQKATNVVAPNGKDQPYRMVLTMKRDDGKWLVDDVQTV</sequence>
<dbReference type="AlphaFoldDB" id="F1YKY8"/>
<protein>
    <recommendedName>
        <fullName evidence="6">Mce-associated membrane protein</fullName>
    </recommendedName>
</protein>
<comment type="caution">
    <text evidence="4">The sequence shown here is derived from an EMBL/GenBank/DDBJ whole genome shotgun (WGS) entry which is preliminary data.</text>
</comment>
<keyword evidence="2 3" id="KW-0472">Membrane</keyword>
<proteinExistence type="predicted"/>
<name>F1YKY8_9ACTN</name>
<accession>F1YKY8</accession>
<reference evidence="4 5" key="1">
    <citation type="journal article" date="2011" name="J. Bacteriol.">
        <title>Draft Genome Sequence of Gordonia neofelifaecis NRRL B-59395, a Cholesterol-Degrading Actinomycete.</title>
        <authorList>
            <person name="Ge F."/>
            <person name="Li W."/>
            <person name="Chen G."/>
            <person name="Liu Y."/>
            <person name="Zhang G."/>
            <person name="Yong B."/>
            <person name="Wang Q."/>
            <person name="Wang N."/>
            <person name="Huang Z."/>
            <person name="Li W."/>
            <person name="Wang J."/>
            <person name="Wu C."/>
            <person name="Xie Q."/>
            <person name="Liu G."/>
        </authorList>
    </citation>
    <scope>NUCLEOTIDE SEQUENCE [LARGE SCALE GENOMIC DNA]</scope>
    <source>
        <strain evidence="4 5">NRRL B-59395</strain>
    </source>
</reference>
<keyword evidence="3" id="KW-0812">Transmembrane</keyword>
<dbReference type="GO" id="GO:0016020">
    <property type="term" value="C:membrane"/>
    <property type="evidence" value="ECO:0007669"/>
    <property type="project" value="UniProtKB-SubCell"/>
</dbReference>
<dbReference type="PANTHER" id="PTHR37042:SF4">
    <property type="entry name" value="OUTER MEMBRANE PROTEIN RV1973"/>
    <property type="match status" value="1"/>
</dbReference>
<evidence type="ECO:0000256" key="1">
    <source>
        <dbReference type="ARBA" id="ARBA00004370"/>
    </source>
</evidence>
<dbReference type="PANTHER" id="PTHR37042">
    <property type="entry name" value="OUTER MEMBRANE PROTEIN RV1973"/>
    <property type="match status" value="1"/>
</dbReference>
<dbReference type="STRING" id="644548.SCNU_12877"/>
<keyword evidence="5" id="KW-1185">Reference proteome</keyword>
<organism evidence="4 5">
    <name type="scientific">Gordonia neofelifaecis NRRL B-59395</name>
    <dbReference type="NCBI Taxonomy" id="644548"/>
    <lineage>
        <taxon>Bacteria</taxon>
        <taxon>Bacillati</taxon>
        <taxon>Actinomycetota</taxon>
        <taxon>Actinomycetes</taxon>
        <taxon>Mycobacteriales</taxon>
        <taxon>Gordoniaceae</taxon>
        <taxon>Gordonia</taxon>
    </lineage>
</organism>
<dbReference type="eggNOG" id="ENOG5034993">
    <property type="taxonomic scope" value="Bacteria"/>
</dbReference>
<dbReference type="EMBL" id="AEUD01000010">
    <property type="protein sequence ID" value="EGD54782.1"/>
    <property type="molecule type" value="Genomic_DNA"/>
</dbReference>
<dbReference type="RefSeq" id="WP_009679788.1">
    <property type="nucleotide sequence ID" value="NZ_AEUD01000010.1"/>
</dbReference>
<evidence type="ECO:0000256" key="2">
    <source>
        <dbReference type="ARBA" id="ARBA00023136"/>
    </source>
</evidence>
<dbReference type="OrthoDB" id="4377606at2"/>
<evidence type="ECO:0000256" key="3">
    <source>
        <dbReference type="SAM" id="Phobius"/>
    </source>
</evidence>